<comment type="caution">
    <text evidence="1">The sequence shown here is derived from an EMBL/GenBank/DDBJ whole genome shotgun (WGS) entry which is preliminary data.</text>
</comment>
<dbReference type="EMBL" id="BOON01000031">
    <property type="protein sequence ID" value="GII23700.1"/>
    <property type="molecule type" value="Genomic_DNA"/>
</dbReference>
<evidence type="ECO:0000313" key="2">
    <source>
        <dbReference type="Proteomes" id="UP000599074"/>
    </source>
</evidence>
<dbReference type="InterPro" id="IPR011990">
    <property type="entry name" value="TPR-like_helical_dom_sf"/>
</dbReference>
<organism evidence="1 2">
    <name type="scientific">Planosporangium mesophilum</name>
    <dbReference type="NCBI Taxonomy" id="689768"/>
    <lineage>
        <taxon>Bacteria</taxon>
        <taxon>Bacillati</taxon>
        <taxon>Actinomycetota</taxon>
        <taxon>Actinomycetes</taxon>
        <taxon>Micromonosporales</taxon>
        <taxon>Micromonosporaceae</taxon>
        <taxon>Planosporangium</taxon>
    </lineage>
</organism>
<gene>
    <name evidence="1" type="ORF">Pme01_32970</name>
</gene>
<dbReference type="AlphaFoldDB" id="A0A8J3TLU8"/>
<reference evidence="1" key="1">
    <citation type="submission" date="2021-01" db="EMBL/GenBank/DDBJ databases">
        <title>Whole genome shotgun sequence of Planosporangium mesophilum NBRC 109066.</title>
        <authorList>
            <person name="Komaki H."/>
            <person name="Tamura T."/>
        </authorList>
    </citation>
    <scope>NUCLEOTIDE SEQUENCE</scope>
    <source>
        <strain evidence="1">NBRC 109066</strain>
    </source>
</reference>
<accession>A0A8J3TLU8</accession>
<protein>
    <submittedName>
        <fullName evidence="1">Uncharacterized protein</fullName>
    </submittedName>
</protein>
<evidence type="ECO:0000313" key="1">
    <source>
        <dbReference type="EMBL" id="GII23700.1"/>
    </source>
</evidence>
<name>A0A8J3TLU8_9ACTN</name>
<dbReference type="Proteomes" id="UP000599074">
    <property type="component" value="Unassembled WGS sequence"/>
</dbReference>
<dbReference type="SUPFAM" id="SSF48452">
    <property type="entry name" value="TPR-like"/>
    <property type="match status" value="1"/>
</dbReference>
<keyword evidence="2" id="KW-1185">Reference proteome</keyword>
<sequence length="297" mass="31993">MPPLAEVRFGVERFVEMRLAPQYVGLAEELPSALPVYLRAYHAADGRRRADLARLLAQTFRAADAIADKFGFYDLSARIIGILNLLAEESGDGPTVAAAAYVRAELFFASGDCDTGRRMLERAAAAMTLDGGGPVAAAYGALHMRAAVLAARAGRPDRARDHIDEAAAAATHVHENIYTGTAFGPASVRIHHVSLAVDAGDPADALRIASGWVPPLAVPAERRSHFFVDLADAQARCGRDEDAVTTLQVARKVAPQHVRYHPQVKSTLLSLSHRFRSPPLALSELTRWTGVVAEFRS</sequence>
<proteinExistence type="predicted"/>
<dbReference type="Gene3D" id="1.25.40.10">
    <property type="entry name" value="Tetratricopeptide repeat domain"/>
    <property type="match status" value="1"/>
</dbReference>